<dbReference type="PANTHER" id="PTHR30349:SF88">
    <property type="entry name" value="BLL1584 PROTEIN"/>
    <property type="match status" value="1"/>
</dbReference>
<evidence type="ECO:0000313" key="7">
    <source>
        <dbReference type="EMBL" id="AWK90330.1"/>
    </source>
</evidence>
<dbReference type="Gene3D" id="1.10.443.10">
    <property type="entry name" value="Intergrase catalytic core"/>
    <property type="match status" value="1"/>
</dbReference>
<dbReference type="InterPro" id="IPR011010">
    <property type="entry name" value="DNA_brk_join_enz"/>
</dbReference>
<dbReference type="GO" id="GO:0003677">
    <property type="term" value="F:DNA binding"/>
    <property type="evidence" value="ECO:0007669"/>
    <property type="project" value="UniProtKB-UniRule"/>
</dbReference>
<dbReference type="InterPro" id="IPR002104">
    <property type="entry name" value="Integrase_catalytic"/>
</dbReference>
<geneLocation type="plasmid" evidence="7 8">
    <name>unnamed5</name>
</geneLocation>
<accession>A0A2S2D126</accession>
<dbReference type="GO" id="GO:0006310">
    <property type="term" value="P:DNA recombination"/>
    <property type="evidence" value="ECO:0007669"/>
    <property type="project" value="UniProtKB-KW"/>
</dbReference>
<gene>
    <name evidence="7" type="ORF">DEW08_30405</name>
</gene>
<keyword evidence="8" id="KW-1185">Reference proteome</keyword>
<evidence type="ECO:0000256" key="3">
    <source>
        <dbReference type="ARBA" id="ARBA00023172"/>
    </source>
</evidence>
<dbReference type="PROSITE" id="PS51898">
    <property type="entry name" value="TYR_RECOMBINASE"/>
    <property type="match status" value="1"/>
</dbReference>
<dbReference type="AlphaFoldDB" id="A0A2S2D126"/>
<dbReference type="KEGG" id="azz:DEW08_30405"/>
<proteinExistence type="predicted"/>
<dbReference type="EMBL" id="CP029360">
    <property type="protein sequence ID" value="AWK90330.1"/>
    <property type="molecule type" value="Genomic_DNA"/>
</dbReference>
<evidence type="ECO:0000259" key="6">
    <source>
        <dbReference type="PROSITE" id="PS51900"/>
    </source>
</evidence>
<evidence type="ECO:0000313" key="8">
    <source>
        <dbReference type="Proteomes" id="UP000245629"/>
    </source>
</evidence>
<dbReference type="Proteomes" id="UP000245629">
    <property type="component" value="Plasmid unnamed5"/>
</dbReference>
<dbReference type="InterPro" id="IPR044068">
    <property type="entry name" value="CB"/>
</dbReference>
<keyword evidence="1" id="KW-0229">DNA integration</keyword>
<keyword evidence="3" id="KW-0233">DNA recombination</keyword>
<evidence type="ECO:0000256" key="2">
    <source>
        <dbReference type="ARBA" id="ARBA00023125"/>
    </source>
</evidence>
<dbReference type="SUPFAM" id="SSF56349">
    <property type="entry name" value="DNA breaking-rejoining enzymes"/>
    <property type="match status" value="1"/>
</dbReference>
<dbReference type="InterPro" id="IPR050090">
    <property type="entry name" value="Tyrosine_recombinase_XerCD"/>
</dbReference>
<evidence type="ECO:0000256" key="4">
    <source>
        <dbReference type="PROSITE-ProRule" id="PRU01248"/>
    </source>
</evidence>
<evidence type="ECO:0008006" key="9">
    <source>
        <dbReference type="Google" id="ProtNLM"/>
    </source>
</evidence>
<dbReference type="CDD" id="cd00796">
    <property type="entry name" value="INT_Rci_Hp1_C"/>
    <property type="match status" value="1"/>
</dbReference>
<keyword evidence="2 4" id="KW-0238">DNA-binding</keyword>
<dbReference type="PROSITE" id="PS51900">
    <property type="entry name" value="CB"/>
    <property type="match status" value="1"/>
</dbReference>
<protein>
    <recommendedName>
        <fullName evidence="9">Site-specific integrase</fullName>
    </recommendedName>
</protein>
<feature type="domain" description="Core-binding (CB)" evidence="6">
    <location>
        <begin position="66"/>
        <end position="162"/>
    </location>
</feature>
<name>A0A2S2D126_9PROT</name>
<feature type="domain" description="Tyr recombinase" evidence="5">
    <location>
        <begin position="181"/>
        <end position="354"/>
    </location>
</feature>
<sequence length="362" mass="40213">MPRKNSGPHLVWLKKRKKYYISYTEKGRSRLVSTGAGDRGRAQAALAEFLATRSTAADPAAGRLRGPAELTVEQALVWYALEHGPDVRATKAIGVAIEHLSAWWGTRTVADVTRATVSAYRRHRESTGRGRGLTREQPAAGVAPATVDRELVVLRAALRWAHAVGRLTMVPKIEAGTERPPRDRWLTVSEAAQLLWTARRSPPHILLFTALALYTGARHSAIVELTWDRVDLQAGMIRYLPTGRSQTAKQRPTVPIPRPLLILLRKARKTAANPFVITWRGRPVESCRTGFRTVAARAGLAGVTPHVLRHTAGTWMAQRGVDTWQISGFLGHTEARTTALYKHHSPEYLDQARAAMEGRRRR</sequence>
<dbReference type="PANTHER" id="PTHR30349">
    <property type="entry name" value="PHAGE INTEGRASE-RELATED"/>
    <property type="match status" value="1"/>
</dbReference>
<organism evidence="7 8">
    <name type="scientific">Azospirillum thermophilum</name>
    <dbReference type="NCBI Taxonomy" id="2202148"/>
    <lineage>
        <taxon>Bacteria</taxon>
        <taxon>Pseudomonadati</taxon>
        <taxon>Pseudomonadota</taxon>
        <taxon>Alphaproteobacteria</taxon>
        <taxon>Rhodospirillales</taxon>
        <taxon>Azospirillaceae</taxon>
        <taxon>Azospirillum</taxon>
    </lineage>
</organism>
<keyword evidence="7" id="KW-0614">Plasmid</keyword>
<dbReference type="Pfam" id="PF00589">
    <property type="entry name" value="Phage_integrase"/>
    <property type="match status" value="1"/>
</dbReference>
<evidence type="ECO:0000256" key="1">
    <source>
        <dbReference type="ARBA" id="ARBA00022908"/>
    </source>
</evidence>
<reference evidence="8" key="1">
    <citation type="submission" date="2018-05" db="EMBL/GenBank/DDBJ databases">
        <title>Azospirillum thermophila sp. nov., a novel isolated from hot spring.</title>
        <authorList>
            <person name="Zhao Z."/>
        </authorList>
    </citation>
    <scope>NUCLEOTIDE SEQUENCE [LARGE SCALE GENOMIC DNA]</scope>
    <source>
        <strain evidence="8">CFH 70021</strain>
        <plasmid evidence="8">unnamed5</plasmid>
    </source>
</reference>
<dbReference type="GO" id="GO:0015074">
    <property type="term" value="P:DNA integration"/>
    <property type="evidence" value="ECO:0007669"/>
    <property type="project" value="UniProtKB-KW"/>
</dbReference>
<dbReference type="InterPro" id="IPR013762">
    <property type="entry name" value="Integrase-like_cat_sf"/>
</dbReference>
<evidence type="ECO:0000259" key="5">
    <source>
        <dbReference type="PROSITE" id="PS51898"/>
    </source>
</evidence>